<reference evidence="1 2" key="1">
    <citation type="submission" date="2022-10" db="EMBL/GenBank/DDBJ databases">
        <title>The complete genomes of actinobacterial strains from the NBC collection.</title>
        <authorList>
            <person name="Joergensen T.S."/>
            <person name="Alvarez Arevalo M."/>
            <person name="Sterndorff E.B."/>
            <person name="Faurdal D."/>
            <person name="Vuksanovic O."/>
            <person name="Mourched A.-S."/>
            <person name="Charusanti P."/>
            <person name="Shaw S."/>
            <person name="Blin K."/>
            <person name="Weber T."/>
        </authorList>
    </citation>
    <scope>NUCLEOTIDE SEQUENCE [LARGE SCALE GENOMIC DNA]</scope>
    <source>
        <strain evidence="1 2">NBC_00319</strain>
    </source>
</reference>
<dbReference type="KEGG" id="whr:OG579_16850"/>
<dbReference type="AlphaFoldDB" id="A0AAU4JZY0"/>
<gene>
    <name evidence="1" type="ORF">OG579_16850</name>
</gene>
<dbReference type="Proteomes" id="UP001432128">
    <property type="component" value="Chromosome"/>
</dbReference>
<protein>
    <recommendedName>
        <fullName evidence="3">CENP-V/GFA domain-containing protein</fullName>
    </recommendedName>
</protein>
<proteinExistence type="predicted"/>
<evidence type="ECO:0000313" key="1">
    <source>
        <dbReference type="EMBL" id="WUM19355.1"/>
    </source>
</evidence>
<accession>A0AAU4JZY0</accession>
<dbReference type="EMBL" id="CP108021">
    <property type="protein sequence ID" value="WUM19355.1"/>
    <property type="molecule type" value="Genomic_DNA"/>
</dbReference>
<sequence length="207" mass="22677">MMHRPPIPPIAAHRPTVGGLVAPFVNVTLADGGVDFRAQHDARTQDCYRNRWCQLCGVPIGHPIVLFGGPRQLETLQFDEPPMHPECAVYASHACPMVAGRQDRYAKRPPLSAGHRGETCATPGCACEGWVQTPGTSDSDLSGRLSHSWFAFYVTGYALGLTPDRSRVAAAVVRPDQVRAVRQISAPGEGRTWRRIPVEWPEEMTNA</sequence>
<organism evidence="1 2">
    <name type="scientific">Williamsia herbipolensis</name>
    <dbReference type="NCBI Taxonomy" id="1603258"/>
    <lineage>
        <taxon>Bacteria</taxon>
        <taxon>Bacillati</taxon>
        <taxon>Actinomycetota</taxon>
        <taxon>Actinomycetes</taxon>
        <taxon>Mycobacteriales</taxon>
        <taxon>Nocardiaceae</taxon>
        <taxon>Williamsia</taxon>
    </lineage>
</organism>
<evidence type="ECO:0000313" key="2">
    <source>
        <dbReference type="Proteomes" id="UP001432128"/>
    </source>
</evidence>
<name>A0AAU4JZY0_9NOCA</name>
<keyword evidence="2" id="KW-1185">Reference proteome</keyword>
<dbReference type="RefSeq" id="WP_328856864.1">
    <property type="nucleotide sequence ID" value="NZ_CP108021.1"/>
</dbReference>
<evidence type="ECO:0008006" key="3">
    <source>
        <dbReference type="Google" id="ProtNLM"/>
    </source>
</evidence>